<dbReference type="Proteomes" id="UP000243217">
    <property type="component" value="Unassembled WGS sequence"/>
</dbReference>
<dbReference type="Pfam" id="PF00226">
    <property type="entry name" value="DnaJ"/>
    <property type="match status" value="1"/>
</dbReference>
<feature type="compositionally biased region" description="Polar residues" evidence="1">
    <location>
        <begin position="185"/>
        <end position="195"/>
    </location>
</feature>
<evidence type="ECO:0000313" key="5">
    <source>
        <dbReference type="Proteomes" id="UP000243217"/>
    </source>
</evidence>
<dbReference type="EMBL" id="JNBS01002013">
    <property type="protein sequence ID" value="OQR95885.1"/>
    <property type="molecule type" value="Genomic_DNA"/>
</dbReference>
<dbReference type="SMART" id="SM01052">
    <property type="entry name" value="CAP_GLY"/>
    <property type="match status" value="1"/>
</dbReference>
<protein>
    <recommendedName>
        <fullName evidence="6">J domain-containing protein</fullName>
    </recommendedName>
</protein>
<proteinExistence type="predicted"/>
<dbReference type="AlphaFoldDB" id="A0A1V9ZD08"/>
<feature type="region of interest" description="Disordered" evidence="1">
    <location>
        <begin position="164"/>
        <end position="195"/>
    </location>
</feature>
<feature type="domain" description="CAP-Gly" evidence="3">
    <location>
        <begin position="225"/>
        <end position="267"/>
    </location>
</feature>
<dbReference type="PROSITE" id="PS50245">
    <property type="entry name" value="CAP_GLY_2"/>
    <property type="match status" value="1"/>
</dbReference>
<dbReference type="SMART" id="SM00271">
    <property type="entry name" value="DnaJ"/>
    <property type="match status" value="1"/>
</dbReference>
<accession>A0A1V9ZD08</accession>
<dbReference type="GO" id="GO:0051087">
    <property type="term" value="F:protein-folding chaperone binding"/>
    <property type="evidence" value="ECO:0007669"/>
    <property type="project" value="TreeGrafter"/>
</dbReference>
<evidence type="ECO:0008006" key="6">
    <source>
        <dbReference type="Google" id="ProtNLM"/>
    </source>
</evidence>
<dbReference type="SUPFAM" id="SSF46565">
    <property type="entry name" value="Chaperone J-domain"/>
    <property type="match status" value="1"/>
</dbReference>
<dbReference type="Gene3D" id="2.30.30.190">
    <property type="entry name" value="CAP Gly-rich-like domain"/>
    <property type="match status" value="1"/>
</dbReference>
<dbReference type="PRINTS" id="PR00625">
    <property type="entry name" value="JDOMAIN"/>
</dbReference>
<evidence type="ECO:0000256" key="1">
    <source>
        <dbReference type="SAM" id="MobiDB-lite"/>
    </source>
</evidence>
<dbReference type="CDD" id="cd06257">
    <property type="entry name" value="DnaJ"/>
    <property type="match status" value="1"/>
</dbReference>
<sequence>MKLVEAYRTLGLEASASADEVRLAYKKLALKYHPDKNPNEDTTAMFQSISAAYKRISDPKSNQEDESFSGFDGMDFPMEEMFQMFEMMFGGFTRKKNGRRGNPEFSFEDLGIDMDELDDEELAFMASMGGFDDSFECMGGDDLDDLASLMHSMAFMNAKLPRYGRGKSRRPGLPRKRKVRISRQPKASSTTTASVSLETKPAPLYAVGDRVLVYDKHPGAVAYIGSVHYTKGDLIGVVLDEPEGKNNGTLKGKVYFECPEKHGLMVHPHDLRLL</sequence>
<dbReference type="PROSITE" id="PS50076">
    <property type="entry name" value="DNAJ_2"/>
    <property type="match status" value="1"/>
</dbReference>
<dbReference type="SUPFAM" id="SSF74924">
    <property type="entry name" value="Cap-Gly domain"/>
    <property type="match status" value="1"/>
</dbReference>
<keyword evidence="5" id="KW-1185">Reference proteome</keyword>
<dbReference type="Pfam" id="PF01302">
    <property type="entry name" value="CAP_GLY"/>
    <property type="match status" value="1"/>
</dbReference>
<comment type="caution">
    <text evidence="4">The sequence shown here is derived from an EMBL/GenBank/DDBJ whole genome shotgun (WGS) entry which is preliminary data.</text>
</comment>
<organism evidence="4 5">
    <name type="scientific">Thraustotheca clavata</name>
    <dbReference type="NCBI Taxonomy" id="74557"/>
    <lineage>
        <taxon>Eukaryota</taxon>
        <taxon>Sar</taxon>
        <taxon>Stramenopiles</taxon>
        <taxon>Oomycota</taxon>
        <taxon>Saprolegniomycetes</taxon>
        <taxon>Saprolegniales</taxon>
        <taxon>Achlyaceae</taxon>
        <taxon>Thraustotheca</taxon>
    </lineage>
</organism>
<feature type="domain" description="J" evidence="2">
    <location>
        <begin position="5"/>
        <end position="69"/>
    </location>
</feature>
<dbReference type="STRING" id="74557.A0A1V9ZD08"/>
<evidence type="ECO:0000259" key="3">
    <source>
        <dbReference type="PROSITE" id="PS50245"/>
    </source>
</evidence>
<dbReference type="GO" id="GO:0005634">
    <property type="term" value="C:nucleus"/>
    <property type="evidence" value="ECO:0007669"/>
    <property type="project" value="TreeGrafter"/>
</dbReference>
<gene>
    <name evidence="4" type="ORF">THRCLA_07492</name>
</gene>
<dbReference type="OrthoDB" id="2130750at2759"/>
<dbReference type="InterPro" id="IPR001623">
    <property type="entry name" value="DnaJ_domain"/>
</dbReference>
<dbReference type="InterPro" id="IPR036859">
    <property type="entry name" value="CAP-Gly_dom_sf"/>
</dbReference>
<dbReference type="Gene3D" id="1.10.287.110">
    <property type="entry name" value="DnaJ domain"/>
    <property type="match status" value="1"/>
</dbReference>
<reference evidence="4 5" key="1">
    <citation type="journal article" date="2014" name="Genome Biol. Evol.">
        <title>The secreted proteins of Achlya hypogyna and Thraustotheca clavata identify the ancestral oomycete secretome and reveal gene acquisitions by horizontal gene transfer.</title>
        <authorList>
            <person name="Misner I."/>
            <person name="Blouin N."/>
            <person name="Leonard G."/>
            <person name="Richards T.A."/>
            <person name="Lane C.E."/>
        </authorList>
    </citation>
    <scope>NUCLEOTIDE SEQUENCE [LARGE SCALE GENOMIC DNA]</scope>
    <source>
        <strain evidence="4 5">ATCC 34112</strain>
    </source>
</reference>
<evidence type="ECO:0000313" key="4">
    <source>
        <dbReference type="EMBL" id="OQR95885.1"/>
    </source>
</evidence>
<dbReference type="InterPro" id="IPR000938">
    <property type="entry name" value="CAP-Gly_domain"/>
</dbReference>
<evidence type="ECO:0000259" key="2">
    <source>
        <dbReference type="PROSITE" id="PS50076"/>
    </source>
</evidence>
<dbReference type="PANTHER" id="PTHR43948:SF14">
    <property type="entry name" value="PROTEIN DNAJ, PUTATIVE-RELATED"/>
    <property type="match status" value="1"/>
</dbReference>
<dbReference type="GO" id="GO:0044183">
    <property type="term" value="F:protein folding chaperone"/>
    <property type="evidence" value="ECO:0007669"/>
    <property type="project" value="TreeGrafter"/>
</dbReference>
<name>A0A1V9ZD08_9STRA</name>
<feature type="compositionally biased region" description="Basic residues" evidence="1">
    <location>
        <begin position="164"/>
        <end position="183"/>
    </location>
</feature>
<dbReference type="PANTHER" id="PTHR43948">
    <property type="entry name" value="DNAJ HOMOLOG SUBFAMILY B"/>
    <property type="match status" value="1"/>
</dbReference>
<dbReference type="InterPro" id="IPR036869">
    <property type="entry name" value="J_dom_sf"/>
</dbReference>
<dbReference type="GO" id="GO:0005737">
    <property type="term" value="C:cytoplasm"/>
    <property type="evidence" value="ECO:0007669"/>
    <property type="project" value="TreeGrafter"/>
</dbReference>
<dbReference type="GO" id="GO:0051082">
    <property type="term" value="F:unfolded protein binding"/>
    <property type="evidence" value="ECO:0007669"/>
    <property type="project" value="TreeGrafter"/>
</dbReference>